<dbReference type="PaxDb" id="880073-Calab_0278"/>
<dbReference type="HOGENOM" id="CLU_041527_0_1_0"/>
<evidence type="ECO:0000313" key="2">
    <source>
        <dbReference type="EMBL" id="EHO39924.1"/>
    </source>
</evidence>
<protein>
    <submittedName>
        <fullName evidence="2">AAA ATPase</fullName>
    </submittedName>
</protein>
<evidence type="ECO:0000259" key="1">
    <source>
        <dbReference type="SMART" id="SM00382"/>
    </source>
</evidence>
<keyword evidence="3" id="KW-1185">Reference proteome</keyword>
<dbReference type="EMBL" id="CM001402">
    <property type="protein sequence ID" value="EHO39924.1"/>
    <property type="molecule type" value="Genomic_DNA"/>
</dbReference>
<gene>
    <name evidence="2" type="ORF">Calab_0278</name>
</gene>
<organism evidence="2 3">
    <name type="scientific">Caldithrix abyssi DSM 13497</name>
    <dbReference type="NCBI Taxonomy" id="880073"/>
    <lineage>
        <taxon>Bacteria</taxon>
        <taxon>Pseudomonadati</taxon>
        <taxon>Calditrichota</taxon>
        <taxon>Calditrichia</taxon>
        <taxon>Calditrichales</taxon>
        <taxon>Calditrichaceae</taxon>
        <taxon>Caldithrix</taxon>
    </lineage>
</organism>
<dbReference type="InParanoid" id="H1XPK3"/>
<sequence length="428" mass="50433">MQETKFLNRDIFPQLKSNLKTPYVLILIGSRRTGKTTLLKMLLREPEVQKNALYFDLENPIQRENFQSPDYDLIARQIIQALPHPNQRGYVFLDEIQYLENAASLLKYMFDHYSNLKFVVSGSSSLRIKSLLSESMVGRKRVFRLFPLNFREFLVFKDKMHLYRQLEGYHFFSPSSEIPKILPSIRSQLLAEIFDFLIFGGYPETTLLQNREERVQSLYEIYTSYIQKDIAYLFSIESVDKFNKLVKILASQTGNLVNVSELSNTLGISRATIERYLFILESTFVLELLKPFYSNVRKELSKMPKLFFEDVGICNAIVGKFTLEPGSAFWGQLAENFVFNQLKKQYVPEIKFWRSKNKQEVDFLIFHEGEMIPLEVKFQQQRKMRLPSGLRSFIRQYQPSRAFVITQDYLETIRFDQTEVIFLPIYLI</sequence>
<reference evidence="2 3" key="1">
    <citation type="submission" date="2011-09" db="EMBL/GenBank/DDBJ databases">
        <title>The permanent draft genome of Caldithrix abyssi DSM 13497.</title>
        <authorList>
            <consortium name="US DOE Joint Genome Institute (JGI-PGF)"/>
            <person name="Lucas S."/>
            <person name="Han J."/>
            <person name="Lapidus A."/>
            <person name="Bruce D."/>
            <person name="Goodwin L."/>
            <person name="Pitluck S."/>
            <person name="Peters L."/>
            <person name="Kyrpides N."/>
            <person name="Mavromatis K."/>
            <person name="Ivanova N."/>
            <person name="Mikhailova N."/>
            <person name="Chertkov O."/>
            <person name="Detter J.C."/>
            <person name="Tapia R."/>
            <person name="Han C."/>
            <person name="Land M."/>
            <person name="Hauser L."/>
            <person name="Markowitz V."/>
            <person name="Cheng J.-F."/>
            <person name="Hugenholtz P."/>
            <person name="Woyke T."/>
            <person name="Wu D."/>
            <person name="Spring S."/>
            <person name="Brambilla E."/>
            <person name="Klenk H.-P."/>
            <person name="Eisen J.A."/>
        </authorList>
    </citation>
    <scope>NUCLEOTIDE SEQUENCE [LARGE SCALE GENOMIC DNA]</scope>
    <source>
        <strain evidence="2 3">DSM 13497</strain>
    </source>
</reference>
<dbReference type="RefSeq" id="WP_006926824.1">
    <property type="nucleotide sequence ID" value="NZ_CM001402.1"/>
</dbReference>
<dbReference type="PANTHER" id="PTHR43566:SF1">
    <property type="entry name" value="AAA+ ATPASE DOMAIN-CONTAINING PROTEIN"/>
    <property type="match status" value="1"/>
</dbReference>
<dbReference type="Pfam" id="PF13173">
    <property type="entry name" value="AAA_14"/>
    <property type="match status" value="1"/>
</dbReference>
<dbReference type="eggNOG" id="COG1373">
    <property type="taxonomic scope" value="Bacteria"/>
</dbReference>
<dbReference type="AlphaFoldDB" id="H1XPK3"/>
<dbReference type="InterPro" id="IPR041682">
    <property type="entry name" value="AAA_14"/>
</dbReference>
<dbReference type="OrthoDB" id="9783412at2"/>
<dbReference type="Pfam" id="PF13635">
    <property type="entry name" value="DUF4143"/>
    <property type="match status" value="1"/>
</dbReference>
<dbReference type="SUPFAM" id="SSF52540">
    <property type="entry name" value="P-loop containing nucleoside triphosphate hydrolases"/>
    <property type="match status" value="1"/>
</dbReference>
<dbReference type="STRING" id="880073.Cabys_3080"/>
<dbReference type="InterPro" id="IPR027417">
    <property type="entry name" value="P-loop_NTPase"/>
</dbReference>
<dbReference type="InterPro" id="IPR025420">
    <property type="entry name" value="DUF4143"/>
</dbReference>
<name>H1XPK3_CALAY</name>
<evidence type="ECO:0000313" key="3">
    <source>
        <dbReference type="Proteomes" id="UP000004671"/>
    </source>
</evidence>
<proteinExistence type="predicted"/>
<dbReference type="PANTHER" id="PTHR43566">
    <property type="entry name" value="CONSERVED PROTEIN"/>
    <property type="match status" value="1"/>
</dbReference>
<dbReference type="Proteomes" id="UP000004671">
    <property type="component" value="Chromosome"/>
</dbReference>
<dbReference type="SMART" id="SM00382">
    <property type="entry name" value="AAA"/>
    <property type="match status" value="1"/>
</dbReference>
<dbReference type="Gene3D" id="3.40.50.300">
    <property type="entry name" value="P-loop containing nucleotide triphosphate hydrolases"/>
    <property type="match status" value="1"/>
</dbReference>
<feature type="domain" description="AAA+ ATPase" evidence="1">
    <location>
        <begin position="21"/>
        <end position="147"/>
    </location>
</feature>
<accession>H1XPK3</accession>
<dbReference type="InterPro" id="IPR003593">
    <property type="entry name" value="AAA+_ATPase"/>
</dbReference>